<evidence type="ECO:0000313" key="12">
    <source>
        <dbReference type="Proteomes" id="UP001214638"/>
    </source>
</evidence>
<dbReference type="GO" id="GO:0005524">
    <property type="term" value="F:ATP binding"/>
    <property type="evidence" value="ECO:0007669"/>
    <property type="project" value="UniProtKB-KW"/>
</dbReference>
<evidence type="ECO:0000313" key="11">
    <source>
        <dbReference type="EMBL" id="KAK2196685.1"/>
    </source>
</evidence>
<evidence type="ECO:0000256" key="1">
    <source>
        <dbReference type="ARBA" id="ARBA00005339"/>
    </source>
</evidence>
<keyword evidence="6" id="KW-0862">Zinc</keyword>
<keyword evidence="9" id="KW-0812">Transmembrane</keyword>
<dbReference type="SUPFAM" id="SSF69572">
    <property type="entry name" value="Activating enzymes of the ubiquitin-like proteins"/>
    <property type="match status" value="1"/>
</dbReference>
<dbReference type="CDD" id="cd00757">
    <property type="entry name" value="ThiF_MoeB_HesA_family"/>
    <property type="match status" value="1"/>
</dbReference>
<keyword evidence="9" id="KW-0472">Membrane</keyword>
<dbReference type="RefSeq" id="XP_067803527.1">
    <property type="nucleotide sequence ID" value="XM_067946963.1"/>
</dbReference>
<name>A0AAD9PKT9_9APIC</name>
<comment type="similarity">
    <text evidence="1">Belongs to the ubiquitin-activating E1 family. UBA5 subfamily.</text>
</comment>
<organism evidence="11 12">
    <name type="scientific">Babesia duncani</name>
    <dbReference type="NCBI Taxonomy" id="323732"/>
    <lineage>
        <taxon>Eukaryota</taxon>
        <taxon>Sar</taxon>
        <taxon>Alveolata</taxon>
        <taxon>Apicomplexa</taxon>
        <taxon>Aconoidasida</taxon>
        <taxon>Piroplasmida</taxon>
        <taxon>Babesiidae</taxon>
        <taxon>Babesia</taxon>
    </lineage>
</organism>
<evidence type="ECO:0000256" key="8">
    <source>
        <dbReference type="SAM" id="MobiDB-lite"/>
    </source>
</evidence>
<evidence type="ECO:0000256" key="4">
    <source>
        <dbReference type="ARBA" id="ARBA00022741"/>
    </source>
</evidence>
<dbReference type="EMBL" id="JALLKP010000002">
    <property type="protein sequence ID" value="KAK2196685.1"/>
    <property type="molecule type" value="Genomic_DNA"/>
</dbReference>
<keyword evidence="5" id="KW-0833">Ubl conjugation pathway</keyword>
<keyword evidence="3" id="KW-0479">Metal-binding</keyword>
<dbReference type="InterPro" id="IPR045886">
    <property type="entry name" value="ThiF/MoeB/HesA"/>
</dbReference>
<feature type="transmembrane region" description="Helical" evidence="9">
    <location>
        <begin position="27"/>
        <end position="48"/>
    </location>
</feature>
<keyword evidence="4" id="KW-0547">Nucleotide-binding</keyword>
<dbReference type="PANTHER" id="PTHR10953:SF9">
    <property type="entry name" value="UBIQUITIN-LIKE MODIFIER-ACTIVATING ENZYME 5"/>
    <property type="match status" value="1"/>
</dbReference>
<dbReference type="AlphaFoldDB" id="A0AAD9PKT9"/>
<proteinExistence type="inferred from homology"/>
<keyword evidence="9" id="KW-1133">Transmembrane helix</keyword>
<dbReference type="PANTHER" id="PTHR10953">
    <property type="entry name" value="UBIQUITIN-ACTIVATING ENZYME E1"/>
    <property type="match status" value="1"/>
</dbReference>
<dbReference type="GO" id="GO:0071569">
    <property type="term" value="P:protein ufmylation"/>
    <property type="evidence" value="ECO:0007669"/>
    <property type="project" value="TreeGrafter"/>
</dbReference>
<gene>
    <name evidence="11" type="ORF">BdWA1_001934</name>
</gene>
<dbReference type="InterPro" id="IPR000594">
    <property type="entry name" value="ThiF_NAD_FAD-bd"/>
</dbReference>
<evidence type="ECO:0000256" key="3">
    <source>
        <dbReference type="ARBA" id="ARBA00022723"/>
    </source>
</evidence>
<dbReference type="KEGG" id="bdw:94336232"/>
<dbReference type="InterPro" id="IPR035985">
    <property type="entry name" value="Ubiquitin-activating_enz"/>
</dbReference>
<dbReference type="GO" id="GO:0005829">
    <property type="term" value="C:cytosol"/>
    <property type="evidence" value="ECO:0007669"/>
    <property type="project" value="TreeGrafter"/>
</dbReference>
<comment type="caution">
    <text evidence="11">The sequence shown here is derived from an EMBL/GenBank/DDBJ whole genome shotgun (WGS) entry which is preliminary data.</text>
</comment>
<dbReference type="Pfam" id="PF00899">
    <property type="entry name" value="ThiF"/>
    <property type="match status" value="1"/>
</dbReference>
<dbReference type="Gene3D" id="3.40.50.720">
    <property type="entry name" value="NAD(P)-binding Rossmann-like Domain"/>
    <property type="match status" value="1"/>
</dbReference>
<evidence type="ECO:0000256" key="7">
    <source>
        <dbReference type="ARBA" id="ARBA00022840"/>
    </source>
</evidence>
<feature type="domain" description="THIF-type NAD/FAD binding fold" evidence="10">
    <location>
        <begin position="10"/>
        <end position="244"/>
    </location>
</feature>
<evidence type="ECO:0000256" key="9">
    <source>
        <dbReference type="SAM" id="Phobius"/>
    </source>
</evidence>
<evidence type="ECO:0000256" key="5">
    <source>
        <dbReference type="ARBA" id="ARBA00022786"/>
    </source>
</evidence>
<dbReference type="GO" id="GO:0046872">
    <property type="term" value="F:metal ion binding"/>
    <property type="evidence" value="ECO:0007669"/>
    <property type="project" value="UniProtKB-KW"/>
</dbReference>
<evidence type="ECO:0000256" key="2">
    <source>
        <dbReference type="ARBA" id="ARBA00016279"/>
    </source>
</evidence>
<keyword evidence="12" id="KW-1185">Reference proteome</keyword>
<accession>A0AAD9PKT9</accession>
<dbReference type="GeneID" id="94336232"/>
<evidence type="ECO:0000259" key="10">
    <source>
        <dbReference type="Pfam" id="PF00899"/>
    </source>
</evidence>
<feature type="region of interest" description="Disordered" evidence="8">
    <location>
        <begin position="306"/>
        <end position="335"/>
    </location>
</feature>
<protein>
    <recommendedName>
        <fullName evidence="2">Ubiquitin-like modifier-activating enzyme 5</fullName>
    </recommendedName>
</protein>
<sequence>MSELKDDPTSRLMALEKMGVVKDYSKIYSATVIIVGVGGVGAVAAEMLTRCGIGKLILFDYDTVEFANMNRLFFTPDQVGLSKVEAAQQTLNRINPNVIVEVVNCNICTDYEIFQEKIKTGGMNKSGVDLVLSCVDNYTARVTINKLCCQLNQAWMNSGVSENAISGQIQTCIPGVTACFLCIPPYVVATGGDEKSIKRPGVCTASLPTTMSIIAGLLAHNCLKYLLEFGKVSTMLTYNSLQDYLPKYTLGCSNECTEPHCLKKQEENLHMQHRIVKPEPQESAETEITHTENEFGIEIVNEPLNEPLTKIKTQEQDPNETQIESSPPEASKKTLNQLRQHFKQLSKT</sequence>
<dbReference type="Proteomes" id="UP001214638">
    <property type="component" value="Unassembled WGS sequence"/>
</dbReference>
<dbReference type="GO" id="GO:0071566">
    <property type="term" value="F:UFM1 activating enzyme activity"/>
    <property type="evidence" value="ECO:0007669"/>
    <property type="project" value="TreeGrafter"/>
</dbReference>
<reference evidence="11" key="1">
    <citation type="journal article" date="2023" name="Nat. Microbiol.">
        <title>Babesia duncani multi-omics identifies virulence factors and drug targets.</title>
        <authorList>
            <person name="Singh P."/>
            <person name="Lonardi S."/>
            <person name="Liang Q."/>
            <person name="Vydyam P."/>
            <person name="Khabirova E."/>
            <person name="Fang T."/>
            <person name="Gihaz S."/>
            <person name="Thekkiniath J."/>
            <person name="Munshi M."/>
            <person name="Abel S."/>
            <person name="Ciampossin L."/>
            <person name="Batugedara G."/>
            <person name="Gupta M."/>
            <person name="Lu X.M."/>
            <person name="Lenz T."/>
            <person name="Chakravarty S."/>
            <person name="Cornillot E."/>
            <person name="Hu Y."/>
            <person name="Ma W."/>
            <person name="Gonzalez L.M."/>
            <person name="Sanchez S."/>
            <person name="Estrada K."/>
            <person name="Sanchez-Flores A."/>
            <person name="Montero E."/>
            <person name="Harb O.S."/>
            <person name="Le Roch K.G."/>
            <person name="Mamoun C.B."/>
        </authorList>
    </citation>
    <scope>NUCLEOTIDE SEQUENCE</scope>
    <source>
        <strain evidence="11">WA1</strain>
    </source>
</reference>
<evidence type="ECO:0000256" key="6">
    <source>
        <dbReference type="ARBA" id="ARBA00022833"/>
    </source>
</evidence>
<keyword evidence="7" id="KW-0067">ATP-binding</keyword>